<reference evidence="2" key="1">
    <citation type="submission" date="2022-01" db="EMBL/GenBank/DDBJ databases">
        <title>Paenibacillus spongiae sp. nov., isolated from marine sponge.</title>
        <authorList>
            <person name="Li Z."/>
            <person name="Zhang M."/>
        </authorList>
    </citation>
    <scope>NUCLEOTIDE SEQUENCE</scope>
    <source>
        <strain evidence="2">PHS-Z3</strain>
    </source>
</reference>
<accession>A0ABY5S7H1</accession>
<dbReference type="Proteomes" id="UP001057877">
    <property type="component" value="Chromosome"/>
</dbReference>
<dbReference type="InterPro" id="IPR036514">
    <property type="entry name" value="SGNH_hydro_sf"/>
</dbReference>
<keyword evidence="3" id="KW-1185">Reference proteome</keyword>
<organism evidence="2 3">
    <name type="scientific">Paenibacillus spongiae</name>
    <dbReference type="NCBI Taxonomy" id="2909671"/>
    <lineage>
        <taxon>Bacteria</taxon>
        <taxon>Bacillati</taxon>
        <taxon>Bacillota</taxon>
        <taxon>Bacilli</taxon>
        <taxon>Bacillales</taxon>
        <taxon>Paenibacillaceae</taxon>
        <taxon>Paenibacillus</taxon>
    </lineage>
</organism>
<dbReference type="InterPro" id="IPR013830">
    <property type="entry name" value="SGNH_hydro"/>
</dbReference>
<dbReference type="Gene3D" id="3.40.50.1110">
    <property type="entry name" value="SGNH hydrolase"/>
    <property type="match status" value="1"/>
</dbReference>
<dbReference type="InterPro" id="IPR051532">
    <property type="entry name" value="Ester_Hydrolysis_Enzymes"/>
</dbReference>
<proteinExistence type="predicted"/>
<dbReference type="EMBL" id="CP091430">
    <property type="protein sequence ID" value="UVI29624.1"/>
    <property type="molecule type" value="Genomic_DNA"/>
</dbReference>
<dbReference type="RefSeq" id="WP_258385713.1">
    <property type="nucleotide sequence ID" value="NZ_CP091430.1"/>
</dbReference>
<keyword evidence="2" id="KW-0378">Hydrolase</keyword>
<evidence type="ECO:0000313" key="2">
    <source>
        <dbReference type="EMBL" id="UVI29624.1"/>
    </source>
</evidence>
<gene>
    <name evidence="2" type="ORF">L1F29_30120</name>
</gene>
<protein>
    <submittedName>
        <fullName evidence="2">SGNH/GDSL hydrolase family protein</fullName>
    </submittedName>
</protein>
<evidence type="ECO:0000259" key="1">
    <source>
        <dbReference type="Pfam" id="PF13472"/>
    </source>
</evidence>
<dbReference type="PANTHER" id="PTHR30383:SF5">
    <property type="entry name" value="SGNH HYDROLASE-TYPE ESTERASE DOMAIN-CONTAINING PROTEIN"/>
    <property type="match status" value="1"/>
</dbReference>
<name>A0ABY5S7H1_9BACL</name>
<dbReference type="PANTHER" id="PTHR30383">
    <property type="entry name" value="THIOESTERASE 1/PROTEASE 1/LYSOPHOSPHOLIPASE L1"/>
    <property type="match status" value="1"/>
</dbReference>
<dbReference type="GO" id="GO:0016787">
    <property type="term" value="F:hydrolase activity"/>
    <property type="evidence" value="ECO:0007669"/>
    <property type="project" value="UniProtKB-KW"/>
</dbReference>
<evidence type="ECO:0000313" key="3">
    <source>
        <dbReference type="Proteomes" id="UP001057877"/>
    </source>
</evidence>
<dbReference type="SUPFAM" id="SSF52266">
    <property type="entry name" value="SGNH hydrolase"/>
    <property type="match status" value="1"/>
</dbReference>
<feature type="domain" description="SGNH hydrolase-type esterase" evidence="1">
    <location>
        <begin position="143"/>
        <end position="321"/>
    </location>
</feature>
<sequence length="339" mass="37781">MTTRRQTAESFIFVKEELLKLRYLPQRSDAFQVSSHADALHPDRVVYTEGADYTVDYENGWIGRIAGSRIPDWSKHALYGVSDFNHTLYEDYSNRNYTVYAEYSYVSGQEAGEAAQAAGSGGPDILKRTASKLQAGEEALYVVYGDSISTGGEASADKFTYFHRFAEHLKRLYPGGSIRIVNKSIGGEATGGGAGRVEEDVLPLKPDLITIGYGMNDQNKYEHGNGTSLMDFERYLRRMIEAIRDHAGSDIVLVTPCSPNPLWRHTSGQTRDYAAVIRRLGAEYGLGVADVYMVWERELAAGKTPESLLLNNINHPNDYGHYLYYLAFAEMLASQPAEQ</sequence>
<dbReference type="Pfam" id="PF13472">
    <property type="entry name" value="Lipase_GDSL_2"/>
    <property type="match status" value="1"/>
</dbReference>